<protein>
    <submittedName>
        <fullName evidence="2">Uncharacterized protein</fullName>
    </submittedName>
</protein>
<accession>A0A437LRK1</accession>
<feature type="signal peptide" evidence="1">
    <location>
        <begin position="1"/>
        <end position="22"/>
    </location>
</feature>
<dbReference type="AlphaFoldDB" id="A0A437LRK1"/>
<comment type="caution">
    <text evidence="2">The sequence shown here is derived from an EMBL/GenBank/DDBJ whole genome shotgun (WGS) entry which is preliminary data.</text>
</comment>
<proteinExistence type="predicted"/>
<gene>
    <name evidence="2" type="ORF">EOD73_03110</name>
</gene>
<sequence>MKHALRAFGAALVLGLVAPTWAQPKLDEHVKEDIARHRAMAQAHEEAARCLESGKPEAECLKALQARCKGLGIGKYCGMKHAH</sequence>
<feature type="chain" id="PRO_5019346588" evidence="1">
    <location>
        <begin position="23"/>
        <end position="83"/>
    </location>
</feature>
<dbReference type="OrthoDB" id="8913550at2"/>
<keyword evidence="1" id="KW-0732">Signal</keyword>
<dbReference type="RefSeq" id="WP_127680761.1">
    <property type="nucleotide sequence ID" value="NZ_SACM01000001.1"/>
</dbReference>
<evidence type="ECO:0000256" key="1">
    <source>
        <dbReference type="SAM" id="SignalP"/>
    </source>
</evidence>
<dbReference type="EMBL" id="SACM01000001">
    <property type="protein sequence ID" value="RVT88015.1"/>
    <property type="molecule type" value="Genomic_DNA"/>
</dbReference>
<keyword evidence="3" id="KW-1185">Reference proteome</keyword>
<name>A0A437LRK1_9BURK</name>
<reference evidence="2 3" key="1">
    <citation type="submission" date="2019-01" db="EMBL/GenBank/DDBJ databases">
        <authorList>
            <person name="Chen W.-M."/>
        </authorList>
    </citation>
    <scope>NUCLEOTIDE SEQUENCE [LARGE SCALE GENOMIC DNA]</scope>
    <source>
        <strain evidence="2 3">CCP-18</strain>
    </source>
</reference>
<evidence type="ECO:0000313" key="3">
    <source>
        <dbReference type="Proteomes" id="UP000288587"/>
    </source>
</evidence>
<dbReference type="Proteomes" id="UP000288587">
    <property type="component" value="Unassembled WGS sequence"/>
</dbReference>
<evidence type="ECO:0000313" key="2">
    <source>
        <dbReference type="EMBL" id="RVT88015.1"/>
    </source>
</evidence>
<organism evidence="2 3">
    <name type="scientific">Inhella crocodyli</name>
    <dbReference type="NCBI Taxonomy" id="2499851"/>
    <lineage>
        <taxon>Bacteria</taxon>
        <taxon>Pseudomonadati</taxon>
        <taxon>Pseudomonadota</taxon>
        <taxon>Betaproteobacteria</taxon>
        <taxon>Burkholderiales</taxon>
        <taxon>Sphaerotilaceae</taxon>
        <taxon>Inhella</taxon>
    </lineage>
</organism>